<protein>
    <recommendedName>
        <fullName evidence="2">C2H2-type domain-containing protein</fullName>
    </recommendedName>
</protein>
<proteinExistence type="predicted"/>
<feature type="region of interest" description="Disordered" evidence="1">
    <location>
        <begin position="59"/>
        <end position="80"/>
    </location>
</feature>
<feature type="compositionally biased region" description="Polar residues" evidence="1">
    <location>
        <begin position="129"/>
        <end position="141"/>
    </location>
</feature>
<accession>A0A6A5WKW8</accession>
<dbReference type="OrthoDB" id="3758860at2759"/>
<dbReference type="SMART" id="SM00355">
    <property type="entry name" value="ZnF_C2H2"/>
    <property type="match status" value="2"/>
</dbReference>
<gene>
    <name evidence="3" type="ORF">P154DRAFT_145476</name>
</gene>
<feature type="domain" description="C2H2-type" evidence="2">
    <location>
        <begin position="190"/>
        <end position="213"/>
    </location>
</feature>
<evidence type="ECO:0000256" key="1">
    <source>
        <dbReference type="SAM" id="MobiDB-lite"/>
    </source>
</evidence>
<feature type="compositionally biased region" description="Polar residues" evidence="1">
    <location>
        <begin position="66"/>
        <end position="80"/>
    </location>
</feature>
<dbReference type="PROSITE" id="PS00028">
    <property type="entry name" value="ZINC_FINGER_C2H2_1"/>
    <property type="match status" value="1"/>
</dbReference>
<dbReference type="AlphaFoldDB" id="A0A6A5WKW8"/>
<feature type="region of interest" description="Disordered" evidence="1">
    <location>
        <begin position="455"/>
        <end position="542"/>
    </location>
</feature>
<name>A0A6A5WKW8_9PLEO</name>
<evidence type="ECO:0000259" key="2">
    <source>
        <dbReference type="PROSITE" id="PS00028"/>
    </source>
</evidence>
<sequence length="542" mass="61438">MEEEHMAENKFRACVNELQDHDLFVLHREVMEALYNRGHVARPQTLDEMQGVMHNHQSMIPLPSENVPSSPTLQGSNRPSFQLSLYSSETASLETHATNQSNSRSVFRSDYVEHNVTSHVTSPDKAQLNEEQPATANNTIPSPQPVSADASKPFFCTFCAELGTHSPFGTKYDWIRHEQNFHQTGCEWHCRFEGCLEVFERKQDAKRHVRKEHVNRGQVVPEPPYREISLQQTQLFACGFKHCGKISATWKDRCNHVSECMREKGAEWSYTRKIRALLKHQNISRTWKIVKAHWCHELGIDASALEWDPKRTRFLRQQLECLSFDAAGLKPLLENLFRLGHPQNKGFSRYPLTATPPSFYPASSHHFNSVSPALGHPTMSYDSQRVLQDQQYVHKFYGTSALINASQHRDSMMIDAPSIASFDFASLQPDEEAPPPEEDLIGVNELLLTGVSGYAANPTPPLPDQCVNDSFDSPPKSPKPSPARRLMRRSRTVFSSKRSQDFRTPADPTLTQHPQQPTTSQSNSAVPNPFPYSADVSYNFPS</sequence>
<dbReference type="InterPro" id="IPR013087">
    <property type="entry name" value="Znf_C2H2_type"/>
</dbReference>
<feature type="region of interest" description="Disordered" evidence="1">
    <location>
        <begin position="118"/>
        <end position="146"/>
    </location>
</feature>
<dbReference type="Proteomes" id="UP000799779">
    <property type="component" value="Unassembled WGS sequence"/>
</dbReference>
<reference evidence="3" key="1">
    <citation type="journal article" date="2020" name="Stud. Mycol.">
        <title>101 Dothideomycetes genomes: a test case for predicting lifestyles and emergence of pathogens.</title>
        <authorList>
            <person name="Haridas S."/>
            <person name="Albert R."/>
            <person name="Binder M."/>
            <person name="Bloem J."/>
            <person name="Labutti K."/>
            <person name="Salamov A."/>
            <person name="Andreopoulos B."/>
            <person name="Baker S."/>
            <person name="Barry K."/>
            <person name="Bills G."/>
            <person name="Bluhm B."/>
            <person name="Cannon C."/>
            <person name="Castanera R."/>
            <person name="Culley D."/>
            <person name="Daum C."/>
            <person name="Ezra D."/>
            <person name="Gonzalez J."/>
            <person name="Henrissat B."/>
            <person name="Kuo A."/>
            <person name="Liang C."/>
            <person name="Lipzen A."/>
            <person name="Lutzoni F."/>
            <person name="Magnuson J."/>
            <person name="Mondo S."/>
            <person name="Nolan M."/>
            <person name="Ohm R."/>
            <person name="Pangilinan J."/>
            <person name="Park H.-J."/>
            <person name="Ramirez L."/>
            <person name="Alfaro M."/>
            <person name="Sun H."/>
            <person name="Tritt A."/>
            <person name="Yoshinaga Y."/>
            <person name="Zwiers L.-H."/>
            <person name="Turgeon B."/>
            <person name="Goodwin S."/>
            <person name="Spatafora J."/>
            <person name="Crous P."/>
            <person name="Grigoriev I."/>
        </authorList>
    </citation>
    <scope>NUCLEOTIDE SEQUENCE</scope>
    <source>
        <strain evidence="3">CBS 123094</strain>
    </source>
</reference>
<evidence type="ECO:0000313" key="3">
    <source>
        <dbReference type="EMBL" id="KAF2002322.1"/>
    </source>
</evidence>
<evidence type="ECO:0000313" key="4">
    <source>
        <dbReference type="Proteomes" id="UP000799779"/>
    </source>
</evidence>
<dbReference type="EMBL" id="ML977578">
    <property type="protein sequence ID" value="KAF2002322.1"/>
    <property type="molecule type" value="Genomic_DNA"/>
</dbReference>
<feature type="compositionally biased region" description="Low complexity" evidence="1">
    <location>
        <begin position="508"/>
        <end position="524"/>
    </location>
</feature>
<keyword evidence="4" id="KW-1185">Reference proteome</keyword>
<organism evidence="3 4">
    <name type="scientific">Amniculicola lignicola CBS 123094</name>
    <dbReference type="NCBI Taxonomy" id="1392246"/>
    <lineage>
        <taxon>Eukaryota</taxon>
        <taxon>Fungi</taxon>
        <taxon>Dikarya</taxon>
        <taxon>Ascomycota</taxon>
        <taxon>Pezizomycotina</taxon>
        <taxon>Dothideomycetes</taxon>
        <taxon>Pleosporomycetidae</taxon>
        <taxon>Pleosporales</taxon>
        <taxon>Amniculicolaceae</taxon>
        <taxon>Amniculicola</taxon>
    </lineage>
</organism>